<proteinExistence type="predicted"/>
<sequence length="78" mass="8169">MTLAGPLGFVGLCAPALARPLARRFPLPHRSWAFLGVAGLTGTAVVLGSDVLLRAAVSGRTRWRSRPVWSPAGSARCS</sequence>
<name>A0A810L8N2_9ACTN</name>
<dbReference type="GO" id="GO:0016020">
    <property type="term" value="C:membrane"/>
    <property type="evidence" value="ECO:0007669"/>
    <property type="project" value="UniProtKB-SubCell"/>
</dbReference>
<dbReference type="InterPro" id="IPR037294">
    <property type="entry name" value="ABC_BtuC-like"/>
</dbReference>
<evidence type="ECO:0000256" key="4">
    <source>
        <dbReference type="ARBA" id="ARBA00023136"/>
    </source>
</evidence>
<evidence type="ECO:0000256" key="2">
    <source>
        <dbReference type="ARBA" id="ARBA00022692"/>
    </source>
</evidence>
<reference evidence="6" key="1">
    <citation type="submission" date="2020-08" db="EMBL/GenBank/DDBJ databases">
        <title>Whole genome shotgun sequence of Actinocatenispora sera NBRC 101916.</title>
        <authorList>
            <person name="Komaki H."/>
            <person name="Tamura T."/>
        </authorList>
    </citation>
    <scope>NUCLEOTIDE SEQUENCE</scope>
    <source>
        <strain evidence="6">NBRC 101916</strain>
    </source>
</reference>
<evidence type="ECO:0000256" key="5">
    <source>
        <dbReference type="SAM" id="Phobius"/>
    </source>
</evidence>
<keyword evidence="2 5" id="KW-0812">Transmembrane</keyword>
<keyword evidence="3 5" id="KW-1133">Transmembrane helix</keyword>
<evidence type="ECO:0000256" key="1">
    <source>
        <dbReference type="ARBA" id="ARBA00004141"/>
    </source>
</evidence>
<dbReference type="AlphaFoldDB" id="A0A810L8N2"/>
<organism evidence="6 7">
    <name type="scientific">Actinocatenispora sera</name>
    <dbReference type="NCBI Taxonomy" id="390989"/>
    <lineage>
        <taxon>Bacteria</taxon>
        <taxon>Bacillati</taxon>
        <taxon>Actinomycetota</taxon>
        <taxon>Actinomycetes</taxon>
        <taxon>Micromonosporales</taxon>
        <taxon>Micromonosporaceae</taxon>
        <taxon>Actinocatenispora</taxon>
    </lineage>
</organism>
<gene>
    <name evidence="6" type="ORF">Asera_57050</name>
</gene>
<feature type="transmembrane region" description="Helical" evidence="5">
    <location>
        <begin position="34"/>
        <end position="57"/>
    </location>
</feature>
<dbReference type="KEGG" id="aser:Asera_57050"/>
<evidence type="ECO:0000313" key="7">
    <source>
        <dbReference type="Proteomes" id="UP000680750"/>
    </source>
</evidence>
<dbReference type="SUPFAM" id="SSF81345">
    <property type="entry name" value="ABC transporter involved in vitamin B12 uptake, BtuC"/>
    <property type="match status" value="1"/>
</dbReference>
<protein>
    <submittedName>
        <fullName evidence="6">Uncharacterized protein</fullName>
    </submittedName>
</protein>
<evidence type="ECO:0000313" key="6">
    <source>
        <dbReference type="EMBL" id="BCJ31597.1"/>
    </source>
</evidence>
<dbReference type="Gene3D" id="1.10.3470.10">
    <property type="entry name" value="ABC transporter involved in vitamin B12 uptake, BtuC"/>
    <property type="match status" value="1"/>
</dbReference>
<evidence type="ECO:0000256" key="3">
    <source>
        <dbReference type="ARBA" id="ARBA00022989"/>
    </source>
</evidence>
<accession>A0A810L8N2</accession>
<dbReference type="EMBL" id="AP023354">
    <property type="protein sequence ID" value="BCJ31597.1"/>
    <property type="molecule type" value="Genomic_DNA"/>
</dbReference>
<comment type="subcellular location">
    <subcellularLocation>
        <location evidence="1">Membrane</location>
        <topology evidence="1">Multi-pass membrane protein</topology>
    </subcellularLocation>
</comment>
<keyword evidence="4 5" id="KW-0472">Membrane</keyword>
<dbReference type="Proteomes" id="UP000680750">
    <property type="component" value="Chromosome"/>
</dbReference>
<keyword evidence="7" id="KW-1185">Reference proteome</keyword>